<evidence type="ECO:0000256" key="2">
    <source>
        <dbReference type="ARBA" id="ARBA00023012"/>
    </source>
</evidence>
<dbReference type="GO" id="GO:0006355">
    <property type="term" value="P:regulation of DNA-templated transcription"/>
    <property type="evidence" value="ECO:0007669"/>
    <property type="project" value="TreeGrafter"/>
</dbReference>
<feature type="domain" description="Response regulatory" evidence="7">
    <location>
        <begin position="21"/>
        <end position="135"/>
    </location>
</feature>
<dbReference type="Gene3D" id="1.10.10.60">
    <property type="entry name" value="Homeodomain-like"/>
    <property type="match status" value="1"/>
</dbReference>
<keyword evidence="1 6" id="KW-0597">Phosphoprotein</keyword>
<evidence type="ECO:0000256" key="4">
    <source>
        <dbReference type="ARBA" id="ARBA00023125"/>
    </source>
</evidence>
<accession>A0A0P0YVA6</accession>
<feature type="modified residue" description="4-aspartylphosphate" evidence="6">
    <location>
        <position position="70"/>
    </location>
</feature>
<dbReference type="Gene3D" id="3.40.50.2300">
    <property type="match status" value="1"/>
</dbReference>
<dbReference type="RefSeq" id="WP_060610290.1">
    <property type="nucleotide sequence ID" value="NZ_BBWQ01000025.1"/>
</dbReference>
<dbReference type="SUPFAM" id="SSF52172">
    <property type="entry name" value="CheY-like"/>
    <property type="match status" value="1"/>
</dbReference>
<keyword evidence="4 8" id="KW-0238">DNA-binding</keyword>
<dbReference type="Pfam" id="PF00072">
    <property type="entry name" value="Response_reg"/>
    <property type="match status" value="1"/>
</dbReference>
<dbReference type="SMART" id="SM00448">
    <property type="entry name" value="REC"/>
    <property type="match status" value="1"/>
</dbReference>
<dbReference type="GO" id="GO:0000156">
    <property type="term" value="F:phosphorelay response regulator activity"/>
    <property type="evidence" value="ECO:0007669"/>
    <property type="project" value="TreeGrafter"/>
</dbReference>
<dbReference type="PANTHER" id="PTHR48111">
    <property type="entry name" value="REGULATOR OF RPOS"/>
    <property type="match status" value="1"/>
</dbReference>
<dbReference type="AlphaFoldDB" id="A0A0P0YVA6"/>
<evidence type="ECO:0000256" key="6">
    <source>
        <dbReference type="PROSITE-ProRule" id="PRU00169"/>
    </source>
</evidence>
<keyword evidence="2" id="KW-0902">Two-component regulatory system</keyword>
<keyword evidence="5" id="KW-0804">Transcription</keyword>
<reference evidence="8" key="1">
    <citation type="journal article" date="2015" name="Proc. Natl. Acad. Sci. U.S.A.">
        <title>Bacterial clade with the ribosomal RNA operon on a small plasmid rather than the chromosome.</title>
        <authorList>
            <person name="Anda M."/>
            <person name="Ohtsubo Y."/>
            <person name="Okubo T."/>
            <person name="Sugawara M."/>
            <person name="Nagata Y."/>
            <person name="Tsuda M."/>
            <person name="Minamisawa K."/>
            <person name="Mitsui H."/>
        </authorList>
    </citation>
    <scope>NUCLEOTIDE SEQUENCE</scope>
    <source>
        <strain evidence="8">DSM 21988</strain>
    </source>
</reference>
<evidence type="ECO:0000256" key="5">
    <source>
        <dbReference type="ARBA" id="ARBA00023163"/>
    </source>
</evidence>
<dbReference type="GO" id="GO:0000976">
    <property type="term" value="F:transcription cis-regulatory region binding"/>
    <property type="evidence" value="ECO:0007669"/>
    <property type="project" value="TreeGrafter"/>
</dbReference>
<sequence length="191" mass="21141">MNVETPARDMRGPLATSGERRILVVDEDHGFAARLSRGLEQRGYTPVLVASFSEAQKEISSASPAMAVIDLRLSGGNGLDLVEDLHRRRKDSAIVVLTAYGNIATAVAAVKLGAIDYLCKPSSTDEVISALTQRDDKRPTPPDNPMSADRVRWEHIQRVFELYGHNVSETARRLSMHRRTLQRILAKNAPR</sequence>
<dbReference type="InterPro" id="IPR001789">
    <property type="entry name" value="Sig_transdc_resp-reg_receiver"/>
</dbReference>
<dbReference type="InterPro" id="IPR002197">
    <property type="entry name" value="HTH_Fis"/>
</dbReference>
<dbReference type="FunFam" id="1.10.10.60:FF:000036">
    <property type="entry name" value="Two-component system response regulator"/>
    <property type="match status" value="1"/>
</dbReference>
<protein>
    <submittedName>
        <fullName evidence="8">DNA-binding response regulator</fullName>
    </submittedName>
</protein>
<dbReference type="NCBIfam" id="NF033791">
    <property type="entry name" value="ActR_PrrA_rreg"/>
    <property type="match status" value="1"/>
</dbReference>
<evidence type="ECO:0000259" key="7">
    <source>
        <dbReference type="PROSITE" id="PS50110"/>
    </source>
</evidence>
<dbReference type="InterPro" id="IPR047772">
    <property type="entry name" value="ActR_PrrA_rreg"/>
</dbReference>
<evidence type="ECO:0000313" key="8">
    <source>
        <dbReference type="EMBL" id="BAT25266.1"/>
    </source>
</evidence>
<dbReference type="PANTHER" id="PTHR48111:SF1">
    <property type="entry name" value="TWO-COMPONENT RESPONSE REGULATOR ORR33"/>
    <property type="match status" value="1"/>
</dbReference>
<name>A0A0P0YVA6_9HYPH</name>
<evidence type="ECO:0000256" key="1">
    <source>
        <dbReference type="ARBA" id="ARBA00022553"/>
    </source>
</evidence>
<proteinExistence type="predicted"/>
<dbReference type="PROSITE" id="PS50110">
    <property type="entry name" value="RESPONSE_REGULATORY"/>
    <property type="match status" value="1"/>
</dbReference>
<dbReference type="InterPro" id="IPR039420">
    <property type="entry name" value="WalR-like"/>
</dbReference>
<dbReference type="InterPro" id="IPR011006">
    <property type="entry name" value="CheY-like_superfamily"/>
</dbReference>
<dbReference type="GO" id="GO:0032993">
    <property type="term" value="C:protein-DNA complex"/>
    <property type="evidence" value="ECO:0007669"/>
    <property type="project" value="TreeGrafter"/>
</dbReference>
<keyword evidence="3" id="KW-0805">Transcription regulation</keyword>
<dbReference type="EMBL" id="LC066369">
    <property type="protein sequence ID" value="BAT25266.1"/>
    <property type="molecule type" value="Genomic_DNA"/>
</dbReference>
<dbReference type="GO" id="GO:0005829">
    <property type="term" value="C:cytosol"/>
    <property type="evidence" value="ECO:0007669"/>
    <property type="project" value="TreeGrafter"/>
</dbReference>
<organism evidence="8">
    <name type="scientific">Aureimonas altamirensis</name>
    <dbReference type="NCBI Taxonomy" id="370622"/>
    <lineage>
        <taxon>Bacteria</taxon>
        <taxon>Pseudomonadati</taxon>
        <taxon>Pseudomonadota</taxon>
        <taxon>Alphaproteobacteria</taxon>
        <taxon>Hyphomicrobiales</taxon>
        <taxon>Aurantimonadaceae</taxon>
        <taxon>Aureimonas</taxon>
    </lineage>
</organism>
<evidence type="ECO:0000256" key="3">
    <source>
        <dbReference type="ARBA" id="ARBA00023015"/>
    </source>
</evidence>
<dbReference type="Pfam" id="PF02954">
    <property type="entry name" value="HTH_8"/>
    <property type="match status" value="1"/>
</dbReference>